<evidence type="ECO:0000259" key="3">
    <source>
        <dbReference type="PROSITE" id="PS51025"/>
    </source>
</evidence>
<evidence type="ECO:0000313" key="5">
    <source>
        <dbReference type="Proteomes" id="UP000078343"/>
    </source>
</evidence>
<dbReference type="AlphaFoldDB" id="A0A178ZAJ4"/>
<proteinExistence type="predicted"/>
<comment type="caution">
    <text evidence="4">The sequence shown here is derived from an EMBL/GenBank/DDBJ whole genome shotgun (WGS) entry which is preliminary data.</text>
</comment>
<dbReference type="Proteomes" id="UP000078343">
    <property type="component" value="Unassembled WGS sequence"/>
</dbReference>
<feature type="region of interest" description="Disordered" evidence="2">
    <location>
        <begin position="208"/>
        <end position="231"/>
    </location>
</feature>
<dbReference type="GeneID" id="30013077"/>
<gene>
    <name evidence="4" type="ORF">AYL99_08909</name>
</gene>
<dbReference type="GO" id="GO:0003723">
    <property type="term" value="F:RNA binding"/>
    <property type="evidence" value="ECO:0007669"/>
    <property type="project" value="TreeGrafter"/>
</dbReference>
<feature type="compositionally biased region" description="Polar residues" evidence="2">
    <location>
        <begin position="220"/>
        <end position="231"/>
    </location>
</feature>
<organism evidence="4 5">
    <name type="scientific">Fonsecaea erecta</name>
    <dbReference type="NCBI Taxonomy" id="1367422"/>
    <lineage>
        <taxon>Eukaryota</taxon>
        <taxon>Fungi</taxon>
        <taxon>Dikarya</taxon>
        <taxon>Ascomycota</taxon>
        <taxon>Pezizomycotina</taxon>
        <taxon>Eurotiomycetes</taxon>
        <taxon>Chaetothyriomycetidae</taxon>
        <taxon>Chaetothyriales</taxon>
        <taxon>Herpotrichiellaceae</taxon>
        <taxon>Fonsecaea</taxon>
    </lineage>
</organism>
<accession>A0A178ZAJ4</accession>
<dbReference type="PROSITE" id="PS51025">
    <property type="entry name" value="PWI"/>
    <property type="match status" value="1"/>
</dbReference>
<dbReference type="InterPro" id="IPR052225">
    <property type="entry name" value="Ser/Arg_repetitive_matrix"/>
</dbReference>
<keyword evidence="5" id="KW-1185">Reference proteome</keyword>
<sequence>MATAVDQKLLRQTKFPPEFNQKVDMKKVNIEVMKKWIAGKISEILGSEDDVVIELCFNLLEGSRFPDIKALQISLTGFLDKDTPKFCKELWNLCLSAQSNPQGVPKELLEAKKSTPRKPLWKLKIKETRNKLRSERSTPFDSVNGQTVAVVAVVVVVVADEDTTADLRDTQDPLRVAEDLRTEALHRVGRLTHMFLGSEAEVVETRVEDKTTATKPDGLQSKSQPEPQAATIPSRSLIFIIPVKIKIAGPTEGLQKGGRNARDVRRLSRSPDEYNSRRRDSRSRSRSRRLHHKRRMSLQRYEPAARRRRNTSSGDSSPEAKRRRRDASDDEVMRDSPGKQSVEKHGEGDSD</sequence>
<dbReference type="Gene3D" id="1.20.1390.10">
    <property type="entry name" value="PWI domain"/>
    <property type="match status" value="1"/>
</dbReference>
<dbReference type="OrthoDB" id="163257at2759"/>
<dbReference type="GO" id="GO:0048024">
    <property type="term" value="P:regulation of mRNA splicing, via spliceosome"/>
    <property type="evidence" value="ECO:0007669"/>
    <property type="project" value="TreeGrafter"/>
</dbReference>
<dbReference type="GO" id="GO:0006397">
    <property type="term" value="P:mRNA processing"/>
    <property type="evidence" value="ECO:0007669"/>
    <property type="project" value="UniProtKB-KW"/>
</dbReference>
<protein>
    <recommendedName>
        <fullName evidence="3">PWI domain-containing protein</fullName>
    </recommendedName>
</protein>
<dbReference type="SUPFAM" id="SSF101233">
    <property type="entry name" value="PWI domain"/>
    <property type="match status" value="1"/>
</dbReference>
<keyword evidence="1" id="KW-0507">mRNA processing</keyword>
<feature type="region of interest" description="Disordered" evidence="2">
    <location>
        <begin position="251"/>
        <end position="351"/>
    </location>
</feature>
<dbReference type="InterPro" id="IPR036483">
    <property type="entry name" value="PWI_dom_sf"/>
</dbReference>
<reference evidence="4 5" key="1">
    <citation type="submission" date="2016-04" db="EMBL/GenBank/DDBJ databases">
        <title>Draft genome of Fonsecaea erecta CBS 125763.</title>
        <authorList>
            <person name="Weiss V.A."/>
            <person name="Vicente V.A."/>
            <person name="Raittz R.T."/>
            <person name="Moreno L.F."/>
            <person name="De Souza E.M."/>
            <person name="Pedrosa F.O."/>
            <person name="Steffens M.B."/>
            <person name="Faoro H."/>
            <person name="Tadra-Sfeir M.Z."/>
            <person name="Najafzadeh M.J."/>
            <person name="Felipe M.S."/>
            <person name="Teixeira M."/>
            <person name="Sun J."/>
            <person name="Xi L."/>
            <person name="Gomes R."/>
            <person name="De Azevedo C.M."/>
            <person name="Salgado C.G."/>
            <person name="Da Silva M.B."/>
            <person name="Nascimento M.F."/>
            <person name="Queiroz-Telles F."/>
            <person name="Attili D.S."/>
            <person name="Gorbushina A."/>
        </authorList>
    </citation>
    <scope>NUCLEOTIDE SEQUENCE [LARGE SCALE GENOMIC DNA]</scope>
    <source>
        <strain evidence="4 5">CBS 125763</strain>
    </source>
</reference>
<dbReference type="RefSeq" id="XP_018690164.1">
    <property type="nucleotide sequence ID" value="XM_018840417.1"/>
</dbReference>
<dbReference type="SMART" id="SM00311">
    <property type="entry name" value="PWI"/>
    <property type="match status" value="1"/>
</dbReference>
<dbReference type="PANTHER" id="PTHR23148">
    <property type="entry name" value="SERINE/ARGININE REGULATED NUCLEAR MATRIX PROTEIN"/>
    <property type="match status" value="1"/>
</dbReference>
<feature type="domain" description="PWI" evidence="3">
    <location>
        <begin position="12"/>
        <end position="111"/>
    </location>
</feature>
<feature type="compositionally biased region" description="Basic and acidic residues" evidence="2">
    <location>
        <begin position="331"/>
        <end position="351"/>
    </location>
</feature>
<feature type="compositionally biased region" description="Basic residues" evidence="2">
    <location>
        <begin position="279"/>
        <end position="297"/>
    </location>
</feature>
<feature type="compositionally biased region" description="Basic and acidic residues" evidence="2">
    <location>
        <begin position="260"/>
        <end position="278"/>
    </location>
</feature>
<evidence type="ECO:0000256" key="2">
    <source>
        <dbReference type="SAM" id="MobiDB-lite"/>
    </source>
</evidence>
<evidence type="ECO:0000313" key="4">
    <source>
        <dbReference type="EMBL" id="OAP56797.1"/>
    </source>
</evidence>
<evidence type="ECO:0000256" key="1">
    <source>
        <dbReference type="ARBA" id="ARBA00022664"/>
    </source>
</evidence>
<dbReference type="PANTHER" id="PTHR23148:SF0">
    <property type="entry name" value="SERINE_ARGININE REPETITIVE MATRIX PROTEIN 1"/>
    <property type="match status" value="1"/>
</dbReference>
<dbReference type="Pfam" id="PF01480">
    <property type="entry name" value="PWI"/>
    <property type="match status" value="1"/>
</dbReference>
<dbReference type="InterPro" id="IPR002483">
    <property type="entry name" value="PWI_dom"/>
</dbReference>
<dbReference type="EMBL" id="LVYI01000008">
    <property type="protein sequence ID" value="OAP56797.1"/>
    <property type="molecule type" value="Genomic_DNA"/>
</dbReference>
<dbReference type="STRING" id="1367422.A0A178ZAJ4"/>
<name>A0A178ZAJ4_9EURO</name>
<dbReference type="GO" id="GO:0005681">
    <property type="term" value="C:spliceosomal complex"/>
    <property type="evidence" value="ECO:0007669"/>
    <property type="project" value="TreeGrafter"/>
</dbReference>